<dbReference type="EMBL" id="CP031229">
    <property type="protein sequence ID" value="AXH96368.1"/>
    <property type="molecule type" value="Genomic_DNA"/>
</dbReference>
<keyword evidence="3" id="KW-1185">Reference proteome</keyword>
<evidence type="ECO:0008006" key="4">
    <source>
        <dbReference type="Google" id="ProtNLM"/>
    </source>
</evidence>
<feature type="transmembrane region" description="Helical" evidence="1">
    <location>
        <begin position="127"/>
        <end position="149"/>
    </location>
</feature>
<name>A0A345NMW0_9MICO</name>
<reference evidence="2 3" key="1">
    <citation type="submission" date="2018-07" db="EMBL/GenBank/DDBJ databases">
        <title>Complete genome sequencing of Ornithinimicrobium sp. AMA3305.</title>
        <authorList>
            <person name="Bae J.-W."/>
        </authorList>
    </citation>
    <scope>NUCLEOTIDE SEQUENCE [LARGE SCALE GENOMIC DNA]</scope>
    <source>
        <strain evidence="2 3">AMA3305</strain>
    </source>
</reference>
<organism evidence="2 3">
    <name type="scientific">Ornithinimicrobium avium</name>
    <dbReference type="NCBI Taxonomy" id="2283195"/>
    <lineage>
        <taxon>Bacteria</taxon>
        <taxon>Bacillati</taxon>
        <taxon>Actinomycetota</taxon>
        <taxon>Actinomycetes</taxon>
        <taxon>Micrococcales</taxon>
        <taxon>Ornithinimicrobiaceae</taxon>
        <taxon>Ornithinimicrobium</taxon>
    </lineage>
</organism>
<feature type="transmembrane region" description="Helical" evidence="1">
    <location>
        <begin position="98"/>
        <end position="115"/>
    </location>
</feature>
<evidence type="ECO:0000313" key="3">
    <source>
        <dbReference type="Proteomes" id="UP000253790"/>
    </source>
</evidence>
<dbReference type="OrthoDB" id="451713at2"/>
<proteinExistence type="predicted"/>
<sequence>MVVIVAVGLARIIWGIDLQLMTADAGAVEASPVAGIMSNIGILVWAAGAGIPLFTSFYSHGWQARLLRAGGLMTLLLAIDDTLMLHDEALPALGIPESVVLAVLGLLTAGFLVWYRRHVLAGPKVFMMLAVAGFTLMLVLDTLEPLGLLKGHAVIEEGFKLIAIVNWTGYFVMLAARTLAGRLTEERRDMQTQ</sequence>
<keyword evidence="1" id="KW-0472">Membrane</keyword>
<feature type="transmembrane region" description="Helical" evidence="1">
    <location>
        <begin position="161"/>
        <end position="180"/>
    </location>
</feature>
<feature type="transmembrane region" description="Helical" evidence="1">
    <location>
        <begin position="31"/>
        <end position="54"/>
    </location>
</feature>
<dbReference type="AlphaFoldDB" id="A0A345NMW0"/>
<accession>A0A345NMW0</accession>
<feature type="transmembrane region" description="Helical" evidence="1">
    <location>
        <begin position="66"/>
        <end position="86"/>
    </location>
</feature>
<evidence type="ECO:0000256" key="1">
    <source>
        <dbReference type="SAM" id="Phobius"/>
    </source>
</evidence>
<evidence type="ECO:0000313" key="2">
    <source>
        <dbReference type="EMBL" id="AXH96368.1"/>
    </source>
</evidence>
<protein>
    <recommendedName>
        <fullName evidence="4">Oxidase</fullName>
    </recommendedName>
</protein>
<gene>
    <name evidence="2" type="ORF">DV701_09775</name>
</gene>
<dbReference type="KEGG" id="orn:DV701_09775"/>
<dbReference type="Proteomes" id="UP000253790">
    <property type="component" value="Chromosome"/>
</dbReference>
<keyword evidence="1" id="KW-1133">Transmembrane helix</keyword>
<keyword evidence="1" id="KW-0812">Transmembrane</keyword>